<dbReference type="GO" id="GO:0005634">
    <property type="term" value="C:nucleus"/>
    <property type="evidence" value="ECO:0007669"/>
    <property type="project" value="UniProtKB-SubCell"/>
</dbReference>
<keyword evidence="6" id="KW-0238">DNA-binding</keyword>
<gene>
    <name evidence="12" type="primary">LOC108677368</name>
</gene>
<dbReference type="GeneID" id="108677368"/>
<feature type="domain" description="C2H2-type" evidence="10">
    <location>
        <begin position="205"/>
        <end position="232"/>
    </location>
</feature>
<keyword evidence="11" id="KW-1185">Reference proteome</keyword>
<dbReference type="KEGG" id="hazt:108677368"/>
<evidence type="ECO:0000259" key="10">
    <source>
        <dbReference type="PROSITE" id="PS50157"/>
    </source>
</evidence>
<dbReference type="FunFam" id="3.30.160.60:FF:000100">
    <property type="entry name" value="Zinc finger 45-like"/>
    <property type="match status" value="1"/>
</dbReference>
<feature type="compositionally biased region" description="Polar residues" evidence="9">
    <location>
        <begin position="113"/>
        <end position="132"/>
    </location>
</feature>
<dbReference type="PROSITE" id="PS00028">
    <property type="entry name" value="ZINC_FINGER_C2H2_1"/>
    <property type="match status" value="2"/>
</dbReference>
<feature type="region of interest" description="Disordered" evidence="9">
    <location>
        <begin position="71"/>
        <end position="142"/>
    </location>
</feature>
<feature type="domain" description="C2H2-type" evidence="10">
    <location>
        <begin position="233"/>
        <end position="261"/>
    </location>
</feature>
<reference evidence="12" key="1">
    <citation type="submission" date="2025-08" db="UniProtKB">
        <authorList>
            <consortium name="RefSeq"/>
        </authorList>
    </citation>
    <scope>IDENTIFICATION</scope>
</reference>
<evidence type="ECO:0000256" key="2">
    <source>
        <dbReference type="ARBA" id="ARBA00022723"/>
    </source>
</evidence>
<keyword evidence="2" id="KW-0479">Metal-binding</keyword>
<dbReference type="Pfam" id="PF00096">
    <property type="entry name" value="zf-C2H2"/>
    <property type="match status" value="2"/>
</dbReference>
<dbReference type="SMART" id="SM00355">
    <property type="entry name" value="ZnF_C2H2"/>
    <property type="match status" value="2"/>
</dbReference>
<sequence>MTTSSCLVAHQRGCEPEVLMDKMADVRNVPGSSTMNLEGEESVCQRGYTTETFSERRKTLLNRTEPFTTFRSTLDKRRGDKDHFSAQGNSNLEATCETSSGVVRSSREPRYSGESSDTSPKNTHSSPGNLHSSLFDPHTPTRGVYSSENQFSLPSDLGAISAIFDTSSLNPGETTSMTSWDATLMTPGDASSMTPEENVPNSHSFKCQICLKDFGRRWLLTRHMRTHTGEKPYACTYCAYRYTYQYQLTMHMSAEHGGARRSGAQ</sequence>
<keyword evidence="3" id="KW-0677">Repeat</keyword>
<keyword evidence="4 8" id="KW-0863">Zinc-finger</keyword>
<organism evidence="11 12">
    <name type="scientific">Hyalella azteca</name>
    <name type="common">Amphipod</name>
    <dbReference type="NCBI Taxonomy" id="294128"/>
    <lineage>
        <taxon>Eukaryota</taxon>
        <taxon>Metazoa</taxon>
        <taxon>Ecdysozoa</taxon>
        <taxon>Arthropoda</taxon>
        <taxon>Crustacea</taxon>
        <taxon>Multicrustacea</taxon>
        <taxon>Malacostraca</taxon>
        <taxon>Eumalacostraca</taxon>
        <taxon>Peracarida</taxon>
        <taxon>Amphipoda</taxon>
        <taxon>Senticaudata</taxon>
        <taxon>Talitrida</taxon>
        <taxon>Talitroidea</taxon>
        <taxon>Hyalellidae</taxon>
        <taxon>Hyalella</taxon>
    </lineage>
</organism>
<dbReference type="PROSITE" id="PS50157">
    <property type="entry name" value="ZINC_FINGER_C2H2_2"/>
    <property type="match status" value="2"/>
</dbReference>
<evidence type="ECO:0000256" key="4">
    <source>
        <dbReference type="ARBA" id="ARBA00022771"/>
    </source>
</evidence>
<comment type="subcellular location">
    <subcellularLocation>
        <location evidence="1">Nucleus</location>
    </subcellularLocation>
</comment>
<dbReference type="PANTHER" id="PTHR24404">
    <property type="entry name" value="ZINC FINGER PROTEIN"/>
    <property type="match status" value="1"/>
</dbReference>
<evidence type="ECO:0000256" key="5">
    <source>
        <dbReference type="ARBA" id="ARBA00022833"/>
    </source>
</evidence>
<dbReference type="GO" id="GO:0010468">
    <property type="term" value="P:regulation of gene expression"/>
    <property type="evidence" value="ECO:0007669"/>
    <property type="project" value="UniProtKB-ARBA"/>
</dbReference>
<dbReference type="AlphaFoldDB" id="A0A8B7P4T7"/>
<dbReference type="InterPro" id="IPR036236">
    <property type="entry name" value="Znf_C2H2_sf"/>
</dbReference>
<evidence type="ECO:0000313" key="11">
    <source>
        <dbReference type="Proteomes" id="UP000694843"/>
    </source>
</evidence>
<feature type="compositionally biased region" description="Polar residues" evidence="9">
    <location>
        <begin position="86"/>
        <end position="103"/>
    </location>
</feature>
<name>A0A8B7P4T7_HYAAZ</name>
<evidence type="ECO:0000256" key="7">
    <source>
        <dbReference type="ARBA" id="ARBA00023242"/>
    </source>
</evidence>
<dbReference type="InterPro" id="IPR050589">
    <property type="entry name" value="Ikaros_C2H2-ZF"/>
</dbReference>
<evidence type="ECO:0000256" key="6">
    <source>
        <dbReference type="ARBA" id="ARBA00023125"/>
    </source>
</evidence>
<keyword evidence="5" id="KW-0862">Zinc</keyword>
<feature type="compositionally biased region" description="Basic and acidic residues" evidence="9">
    <location>
        <begin position="73"/>
        <end position="84"/>
    </location>
</feature>
<dbReference type="RefSeq" id="XP_018021063.1">
    <property type="nucleotide sequence ID" value="XM_018165574.2"/>
</dbReference>
<dbReference type="Gene3D" id="3.30.160.60">
    <property type="entry name" value="Classic Zinc Finger"/>
    <property type="match status" value="2"/>
</dbReference>
<protein>
    <submittedName>
        <fullName evidence="12">Zinc finger protein 711</fullName>
    </submittedName>
</protein>
<keyword evidence="7" id="KW-0539">Nucleus</keyword>
<dbReference type="Proteomes" id="UP000694843">
    <property type="component" value="Unplaced"/>
</dbReference>
<proteinExistence type="predicted"/>
<dbReference type="GO" id="GO:0003677">
    <property type="term" value="F:DNA binding"/>
    <property type="evidence" value="ECO:0007669"/>
    <property type="project" value="UniProtKB-KW"/>
</dbReference>
<evidence type="ECO:0000313" key="12">
    <source>
        <dbReference type="RefSeq" id="XP_018021063.1"/>
    </source>
</evidence>
<evidence type="ECO:0000256" key="9">
    <source>
        <dbReference type="SAM" id="MobiDB-lite"/>
    </source>
</evidence>
<dbReference type="InterPro" id="IPR013087">
    <property type="entry name" value="Znf_C2H2_type"/>
</dbReference>
<accession>A0A8B7P4T7</accession>
<dbReference type="FunFam" id="3.30.160.60:FF:000744">
    <property type="entry name" value="zinc finger E-box-binding homeobox 1"/>
    <property type="match status" value="1"/>
</dbReference>
<dbReference type="GO" id="GO:0008270">
    <property type="term" value="F:zinc ion binding"/>
    <property type="evidence" value="ECO:0007669"/>
    <property type="project" value="UniProtKB-KW"/>
</dbReference>
<dbReference type="OrthoDB" id="6077919at2759"/>
<dbReference type="SUPFAM" id="SSF57667">
    <property type="entry name" value="beta-beta-alpha zinc fingers"/>
    <property type="match status" value="1"/>
</dbReference>
<evidence type="ECO:0000256" key="1">
    <source>
        <dbReference type="ARBA" id="ARBA00004123"/>
    </source>
</evidence>
<evidence type="ECO:0000256" key="8">
    <source>
        <dbReference type="PROSITE-ProRule" id="PRU00042"/>
    </source>
</evidence>
<evidence type="ECO:0000256" key="3">
    <source>
        <dbReference type="ARBA" id="ARBA00022737"/>
    </source>
</evidence>